<comment type="caution">
    <text evidence="4">The sequence shown here is derived from an EMBL/GenBank/DDBJ whole genome shotgun (WGS) entry which is preliminary data.</text>
</comment>
<dbReference type="RefSeq" id="WP_034839562.1">
    <property type="nucleotide sequence ID" value="NZ_JANX01000201.1"/>
</dbReference>
<dbReference type="EMBL" id="JANX01000201">
    <property type="protein sequence ID" value="KGM33287.1"/>
    <property type="molecule type" value="Genomic_DNA"/>
</dbReference>
<evidence type="ECO:0000256" key="2">
    <source>
        <dbReference type="ARBA" id="ARBA00023315"/>
    </source>
</evidence>
<gene>
    <name evidence="4" type="ORF">P409_16640</name>
</gene>
<evidence type="ECO:0000259" key="3">
    <source>
        <dbReference type="PROSITE" id="PS51186"/>
    </source>
</evidence>
<dbReference type="InterPro" id="IPR016181">
    <property type="entry name" value="Acyl_CoA_acyltransferase"/>
</dbReference>
<sequence length="165" mass="18059">MTGFVIRRLGPEDAAAYREIRLEGLERHPEAFGSTYETEAGLSLEDFGRRVAEVATFAAERDGRLLGLAGLARETTPKRRHRGTLIRMYVRPEGRGTGAADALVEAVLDHARAEGLDSVILAVTVGNQAAGRLYDRHGFTVYGVEPGALKFGGQAYDDELRIRFL</sequence>
<organism evidence="4 5">
    <name type="scientific">Inquilinus limosus MP06</name>
    <dbReference type="NCBI Taxonomy" id="1398085"/>
    <lineage>
        <taxon>Bacteria</taxon>
        <taxon>Pseudomonadati</taxon>
        <taxon>Pseudomonadota</taxon>
        <taxon>Alphaproteobacteria</taxon>
        <taxon>Rhodospirillales</taxon>
        <taxon>Rhodospirillaceae</taxon>
        <taxon>Inquilinus</taxon>
    </lineage>
</organism>
<protein>
    <recommendedName>
        <fullName evidence="3">N-acetyltransferase domain-containing protein</fullName>
    </recommendedName>
</protein>
<keyword evidence="1" id="KW-0808">Transferase</keyword>
<keyword evidence="2" id="KW-0012">Acyltransferase</keyword>
<dbReference type="AlphaFoldDB" id="A0A0A0D8I7"/>
<dbReference type="SUPFAM" id="SSF55729">
    <property type="entry name" value="Acyl-CoA N-acyltransferases (Nat)"/>
    <property type="match status" value="1"/>
</dbReference>
<reference evidence="4 5" key="1">
    <citation type="submission" date="2014-01" db="EMBL/GenBank/DDBJ databases">
        <title>Genome sequence determination for a cystic fibrosis isolate, Inquilinus limosus.</title>
        <authorList>
            <person name="Pino M."/>
            <person name="Di Conza J."/>
            <person name="Gutkind G."/>
        </authorList>
    </citation>
    <scope>NUCLEOTIDE SEQUENCE [LARGE SCALE GENOMIC DNA]</scope>
    <source>
        <strain evidence="4 5">MP06</strain>
    </source>
</reference>
<dbReference type="OrthoDB" id="9799092at2"/>
<dbReference type="InterPro" id="IPR000182">
    <property type="entry name" value="GNAT_dom"/>
</dbReference>
<evidence type="ECO:0000256" key="1">
    <source>
        <dbReference type="ARBA" id="ARBA00022679"/>
    </source>
</evidence>
<dbReference type="PANTHER" id="PTHR43877:SF2">
    <property type="entry name" value="AMINOALKYLPHOSPHONATE N-ACETYLTRANSFERASE-RELATED"/>
    <property type="match status" value="1"/>
</dbReference>
<evidence type="ECO:0000313" key="5">
    <source>
        <dbReference type="Proteomes" id="UP000029995"/>
    </source>
</evidence>
<dbReference type="Proteomes" id="UP000029995">
    <property type="component" value="Unassembled WGS sequence"/>
</dbReference>
<name>A0A0A0D8I7_9PROT</name>
<dbReference type="Pfam" id="PF00583">
    <property type="entry name" value="Acetyltransf_1"/>
    <property type="match status" value="1"/>
</dbReference>
<accession>A0A0A0D8I7</accession>
<dbReference type="PANTHER" id="PTHR43877">
    <property type="entry name" value="AMINOALKYLPHOSPHONATE N-ACETYLTRANSFERASE-RELATED-RELATED"/>
    <property type="match status" value="1"/>
</dbReference>
<dbReference type="CDD" id="cd04301">
    <property type="entry name" value="NAT_SF"/>
    <property type="match status" value="1"/>
</dbReference>
<dbReference type="GO" id="GO:0016747">
    <property type="term" value="F:acyltransferase activity, transferring groups other than amino-acyl groups"/>
    <property type="evidence" value="ECO:0007669"/>
    <property type="project" value="InterPro"/>
</dbReference>
<dbReference type="PROSITE" id="PS51186">
    <property type="entry name" value="GNAT"/>
    <property type="match status" value="1"/>
</dbReference>
<evidence type="ECO:0000313" key="4">
    <source>
        <dbReference type="EMBL" id="KGM33287.1"/>
    </source>
</evidence>
<dbReference type="Gene3D" id="3.40.630.30">
    <property type="match status" value="1"/>
</dbReference>
<feature type="domain" description="N-acetyltransferase" evidence="3">
    <location>
        <begin position="4"/>
        <end position="163"/>
    </location>
</feature>
<proteinExistence type="predicted"/>
<dbReference type="InterPro" id="IPR050832">
    <property type="entry name" value="Bact_Acetyltransf"/>
</dbReference>